<comment type="subcellular location">
    <subcellularLocation>
        <location evidence="1">Membrane</location>
        <topology evidence="1">Multi-pass membrane protein</topology>
    </subcellularLocation>
</comment>
<keyword evidence="6 8" id="KW-0472">Membrane</keyword>
<dbReference type="Proteomes" id="UP001596241">
    <property type="component" value="Unassembled WGS sequence"/>
</dbReference>
<comment type="caution">
    <text evidence="10">The sequence shown here is derived from an EMBL/GenBank/DDBJ whole genome shotgun (WGS) entry which is preliminary data.</text>
</comment>
<evidence type="ECO:0000256" key="6">
    <source>
        <dbReference type="ARBA" id="ARBA00023136"/>
    </source>
</evidence>
<evidence type="ECO:0000259" key="9">
    <source>
        <dbReference type="Pfam" id="PF07885"/>
    </source>
</evidence>
<dbReference type="PANTHER" id="PTHR11537">
    <property type="entry name" value="VOLTAGE-GATED POTASSIUM CHANNEL"/>
    <property type="match status" value="1"/>
</dbReference>
<keyword evidence="7" id="KW-0407">Ion channel</keyword>
<keyword evidence="4 8" id="KW-1133">Transmembrane helix</keyword>
<feature type="transmembrane region" description="Helical" evidence="8">
    <location>
        <begin position="46"/>
        <end position="67"/>
    </location>
</feature>
<dbReference type="Gene3D" id="1.10.287.70">
    <property type="match status" value="1"/>
</dbReference>
<evidence type="ECO:0000256" key="7">
    <source>
        <dbReference type="ARBA" id="ARBA00023303"/>
    </source>
</evidence>
<gene>
    <name evidence="10" type="ORF">ACFP3M_14085</name>
</gene>
<dbReference type="Pfam" id="PF07885">
    <property type="entry name" value="Ion_trans_2"/>
    <property type="match status" value="1"/>
</dbReference>
<evidence type="ECO:0000256" key="2">
    <source>
        <dbReference type="ARBA" id="ARBA00022448"/>
    </source>
</evidence>
<evidence type="ECO:0000256" key="5">
    <source>
        <dbReference type="ARBA" id="ARBA00023065"/>
    </source>
</evidence>
<keyword evidence="2" id="KW-0813">Transport</keyword>
<keyword evidence="3 8" id="KW-0812">Transmembrane</keyword>
<protein>
    <submittedName>
        <fullName evidence="10">Ion channel</fullName>
    </submittedName>
</protein>
<evidence type="ECO:0000313" key="11">
    <source>
        <dbReference type="Proteomes" id="UP001596241"/>
    </source>
</evidence>
<evidence type="ECO:0000256" key="8">
    <source>
        <dbReference type="SAM" id="Phobius"/>
    </source>
</evidence>
<accession>A0ABW1FKC0</accession>
<feature type="transmembrane region" description="Helical" evidence="8">
    <location>
        <begin position="117"/>
        <end position="139"/>
    </location>
</feature>
<keyword evidence="11" id="KW-1185">Reference proteome</keyword>
<sequence>MDRNDRLAAWEKRAGPCLLAASLLFLLAYAVQVLAPGLSPGVRGFWRAVTAVTWACFVAEYLTRLALSPDRRRFVRTRWLDLLVVLLPLLRPLRLVEAHDRLRLRHRRPRLALEARVMAYAGLSALLLGFAAALAVLHVERSAPGSGIRGLGDAAWWAVAALTTTGYGDAAPVTARGRTVGAGLMFVGVALVGAVVGAFSSWLVRRFRQEGEE</sequence>
<name>A0ABW1FKC0_9ACTN</name>
<dbReference type="SUPFAM" id="SSF81324">
    <property type="entry name" value="Voltage-gated potassium channels"/>
    <property type="match status" value="1"/>
</dbReference>
<evidence type="ECO:0000256" key="4">
    <source>
        <dbReference type="ARBA" id="ARBA00022989"/>
    </source>
</evidence>
<feature type="transmembrane region" description="Helical" evidence="8">
    <location>
        <begin position="180"/>
        <end position="204"/>
    </location>
</feature>
<feature type="domain" description="Potassium channel" evidence="9">
    <location>
        <begin position="149"/>
        <end position="204"/>
    </location>
</feature>
<dbReference type="InterPro" id="IPR028325">
    <property type="entry name" value="VG_K_chnl"/>
</dbReference>
<dbReference type="InterPro" id="IPR013099">
    <property type="entry name" value="K_chnl_dom"/>
</dbReference>
<evidence type="ECO:0000256" key="1">
    <source>
        <dbReference type="ARBA" id="ARBA00004141"/>
    </source>
</evidence>
<dbReference type="EMBL" id="JBHSPW010000005">
    <property type="protein sequence ID" value="MFC5893953.1"/>
    <property type="molecule type" value="Genomic_DNA"/>
</dbReference>
<dbReference type="RefSeq" id="WP_345091910.1">
    <property type="nucleotide sequence ID" value="NZ_BAAAWG010000019.1"/>
</dbReference>
<reference evidence="11" key="1">
    <citation type="journal article" date="2019" name="Int. J. Syst. Evol. Microbiol.">
        <title>The Global Catalogue of Microorganisms (GCM) 10K type strain sequencing project: providing services to taxonomists for standard genome sequencing and annotation.</title>
        <authorList>
            <consortium name="The Broad Institute Genomics Platform"/>
            <consortium name="The Broad Institute Genome Sequencing Center for Infectious Disease"/>
            <person name="Wu L."/>
            <person name="Ma J."/>
        </authorList>
    </citation>
    <scope>NUCLEOTIDE SEQUENCE [LARGE SCALE GENOMIC DNA]</scope>
    <source>
        <strain evidence="11">CGMCC 1.15809</strain>
    </source>
</reference>
<keyword evidence="5" id="KW-0406">Ion transport</keyword>
<evidence type="ECO:0000313" key="10">
    <source>
        <dbReference type="EMBL" id="MFC5893953.1"/>
    </source>
</evidence>
<dbReference type="PANTHER" id="PTHR11537:SF254">
    <property type="entry name" value="POTASSIUM VOLTAGE-GATED CHANNEL PROTEIN SHAB"/>
    <property type="match status" value="1"/>
</dbReference>
<organism evidence="10 11">
    <name type="scientific">Streptomyces ramulosus</name>
    <dbReference type="NCBI Taxonomy" id="47762"/>
    <lineage>
        <taxon>Bacteria</taxon>
        <taxon>Bacillati</taxon>
        <taxon>Actinomycetota</taxon>
        <taxon>Actinomycetes</taxon>
        <taxon>Kitasatosporales</taxon>
        <taxon>Streptomycetaceae</taxon>
        <taxon>Streptomyces</taxon>
    </lineage>
</organism>
<proteinExistence type="predicted"/>
<evidence type="ECO:0000256" key="3">
    <source>
        <dbReference type="ARBA" id="ARBA00022692"/>
    </source>
</evidence>